<proteinExistence type="predicted"/>
<comment type="caution">
    <text evidence="2">The sequence shown here is derived from an EMBL/GenBank/DDBJ whole genome shotgun (WGS) entry which is preliminary data.</text>
</comment>
<dbReference type="EMBL" id="VCHE01000072">
    <property type="protein sequence ID" value="KAB2572722.1"/>
    <property type="molecule type" value="Genomic_DNA"/>
</dbReference>
<sequence length="241" mass="27817">MQHSAADTDPRQQLLVKLVEVAEVLRGFMKTKIHAERRKNSHCWWHYPLWIMASGVGAGFGCSAFSALYAAPGAREILPGLCRAMCGLDSSAEAPIINPSSTPPAAEFSNRWRVPQPEFLTPMLQWLGPLLDPDPDLETTIEMDAMLWEDMSTLSLYTNLLQRKLREREWLAREKKHLANYFHEEAGPMFERMDLHRKKLQECQEKIDQMHESNMEKMYADFEQMVRMIEDQIREAHGGKD</sequence>
<name>A0A5N5D5J9_9PEZI</name>
<evidence type="ECO:0000313" key="3">
    <source>
        <dbReference type="Proteomes" id="UP000325902"/>
    </source>
</evidence>
<evidence type="ECO:0000313" key="2">
    <source>
        <dbReference type="EMBL" id="KAB2572722.1"/>
    </source>
</evidence>
<accession>A0A5N5D5J9</accession>
<organism evidence="2 3">
    <name type="scientific">Lasiodiplodia theobromae</name>
    <dbReference type="NCBI Taxonomy" id="45133"/>
    <lineage>
        <taxon>Eukaryota</taxon>
        <taxon>Fungi</taxon>
        <taxon>Dikarya</taxon>
        <taxon>Ascomycota</taxon>
        <taxon>Pezizomycotina</taxon>
        <taxon>Dothideomycetes</taxon>
        <taxon>Dothideomycetes incertae sedis</taxon>
        <taxon>Botryosphaeriales</taxon>
        <taxon>Botryosphaeriaceae</taxon>
        <taxon>Lasiodiplodia</taxon>
    </lineage>
</organism>
<feature type="transmembrane region" description="Helical" evidence="1">
    <location>
        <begin position="47"/>
        <end position="71"/>
    </location>
</feature>
<keyword evidence="1" id="KW-0472">Membrane</keyword>
<dbReference type="Proteomes" id="UP000325902">
    <property type="component" value="Unassembled WGS sequence"/>
</dbReference>
<reference evidence="2 3" key="1">
    <citation type="journal article" date="2019" name="Sci. Rep.">
        <title>A multi-omics analysis of the grapevine pathogen Lasiodiplodia theobromae reveals that temperature affects the expression of virulence- and pathogenicity-related genes.</title>
        <authorList>
            <person name="Felix C."/>
            <person name="Meneses R."/>
            <person name="Goncalves M.F.M."/>
            <person name="Tilleman L."/>
            <person name="Duarte A.S."/>
            <person name="Jorrin-Novo J.V."/>
            <person name="Van de Peer Y."/>
            <person name="Deforce D."/>
            <person name="Van Nieuwerburgh F."/>
            <person name="Esteves A.C."/>
            <person name="Alves A."/>
        </authorList>
    </citation>
    <scope>NUCLEOTIDE SEQUENCE [LARGE SCALE GENOMIC DNA]</scope>
    <source>
        <strain evidence="2 3">LA-SOL3</strain>
    </source>
</reference>
<keyword evidence="3" id="KW-1185">Reference proteome</keyword>
<gene>
    <name evidence="2" type="ORF">DBV05_g8596</name>
</gene>
<dbReference type="AlphaFoldDB" id="A0A5N5D5J9"/>
<keyword evidence="1" id="KW-0812">Transmembrane</keyword>
<protein>
    <submittedName>
        <fullName evidence="2">Uncharacterized protein</fullName>
    </submittedName>
</protein>
<evidence type="ECO:0000256" key="1">
    <source>
        <dbReference type="SAM" id="Phobius"/>
    </source>
</evidence>
<keyword evidence="1" id="KW-1133">Transmembrane helix</keyword>